<dbReference type="EMBL" id="JASPKZ010004942">
    <property type="protein sequence ID" value="KAJ9589417.1"/>
    <property type="molecule type" value="Genomic_DNA"/>
</dbReference>
<sequence>DFNGHRLSRTALQDRIRLPQRTFHEGFIDFCKAFNSLKTIQTKRCTTGSPPQPPIVQRNHTQISLGCKIHGTVSQECMVIGSHDIKELQKRINVLETWTERKEFQINLEKTENRTRDGNSTYPPQTNRGITVTIGQTLLDKMWNCSTINSPQVFIEFCKAFDSLNRNIVCLKLDPMVEKNKELAILTHSILNLQKRINALETWAECSELEINSEMTENVKSRILKSDREVSKYTSSRLAHKLADSLNKLLEDREEKRKEIWQNFYLTEAMMNRSSTSKKPGAASLCVNSIAALYVNSVNNIVTVIILERGSTYLTKLVVDHCSAIVL</sequence>
<dbReference type="Proteomes" id="UP001233999">
    <property type="component" value="Unassembled WGS sequence"/>
</dbReference>
<protein>
    <submittedName>
        <fullName evidence="1">Uncharacterized protein</fullName>
    </submittedName>
</protein>
<feature type="non-terminal residue" evidence="1">
    <location>
        <position position="327"/>
    </location>
</feature>
<comment type="caution">
    <text evidence="1">The sequence shown here is derived from an EMBL/GenBank/DDBJ whole genome shotgun (WGS) entry which is preliminary data.</text>
</comment>
<feature type="non-terminal residue" evidence="1">
    <location>
        <position position="1"/>
    </location>
</feature>
<keyword evidence="2" id="KW-1185">Reference proteome</keyword>
<evidence type="ECO:0000313" key="2">
    <source>
        <dbReference type="Proteomes" id="UP001233999"/>
    </source>
</evidence>
<accession>A0AAD7ZZ42</accession>
<name>A0AAD7ZZ42_DIPPU</name>
<proteinExistence type="predicted"/>
<gene>
    <name evidence="1" type="ORF">L9F63_017396</name>
</gene>
<reference evidence="1" key="1">
    <citation type="journal article" date="2023" name="IScience">
        <title>Live-bearing cockroach genome reveals convergent evolutionary mechanisms linked to viviparity in insects and beyond.</title>
        <authorList>
            <person name="Fouks B."/>
            <person name="Harrison M.C."/>
            <person name="Mikhailova A.A."/>
            <person name="Marchal E."/>
            <person name="English S."/>
            <person name="Carruthers M."/>
            <person name="Jennings E.C."/>
            <person name="Chiamaka E.L."/>
            <person name="Frigard R.A."/>
            <person name="Pippel M."/>
            <person name="Attardo G.M."/>
            <person name="Benoit J.B."/>
            <person name="Bornberg-Bauer E."/>
            <person name="Tobe S.S."/>
        </authorList>
    </citation>
    <scope>NUCLEOTIDE SEQUENCE</scope>
    <source>
        <strain evidence="1">Stay&amp;Tobe</strain>
    </source>
</reference>
<organism evidence="1 2">
    <name type="scientific">Diploptera punctata</name>
    <name type="common">Pacific beetle cockroach</name>
    <dbReference type="NCBI Taxonomy" id="6984"/>
    <lineage>
        <taxon>Eukaryota</taxon>
        <taxon>Metazoa</taxon>
        <taxon>Ecdysozoa</taxon>
        <taxon>Arthropoda</taxon>
        <taxon>Hexapoda</taxon>
        <taxon>Insecta</taxon>
        <taxon>Pterygota</taxon>
        <taxon>Neoptera</taxon>
        <taxon>Polyneoptera</taxon>
        <taxon>Dictyoptera</taxon>
        <taxon>Blattodea</taxon>
        <taxon>Blaberoidea</taxon>
        <taxon>Blaberidae</taxon>
        <taxon>Diplopterinae</taxon>
        <taxon>Diploptera</taxon>
    </lineage>
</organism>
<evidence type="ECO:0000313" key="1">
    <source>
        <dbReference type="EMBL" id="KAJ9589417.1"/>
    </source>
</evidence>
<reference evidence="1" key="2">
    <citation type="submission" date="2023-05" db="EMBL/GenBank/DDBJ databases">
        <authorList>
            <person name="Fouks B."/>
        </authorList>
    </citation>
    <scope>NUCLEOTIDE SEQUENCE</scope>
    <source>
        <strain evidence="1">Stay&amp;Tobe</strain>
        <tissue evidence="1">Testes</tissue>
    </source>
</reference>
<dbReference type="AlphaFoldDB" id="A0AAD7ZZ42"/>